<feature type="signal peptide" evidence="1">
    <location>
        <begin position="1"/>
        <end position="23"/>
    </location>
</feature>
<reference evidence="2" key="1">
    <citation type="submission" date="2016-07" db="EMBL/GenBank/DDBJ databases">
        <authorList>
            <person name="Bretaudeau A."/>
        </authorList>
    </citation>
    <scope>NUCLEOTIDE SEQUENCE</scope>
    <source>
        <strain evidence="2">Rice</strain>
        <tissue evidence="2">Whole body</tissue>
    </source>
</reference>
<dbReference type="AlphaFoldDB" id="A0A2H1WSR4"/>
<feature type="chain" id="PRO_5013715768" evidence="1">
    <location>
        <begin position="24"/>
        <end position="85"/>
    </location>
</feature>
<sequence length="85" mass="9290">MNSLFYLTVFAICLVANCGTIFAVPAPSEAQKDVVSNPLSSYHRIVREAHANPSPMILKESMFADSFSRKRREAKGGGSMPTRKG</sequence>
<evidence type="ECO:0000313" key="2">
    <source>
        <dbReference type="EMBL" id="SOQ56101.1"/>
    </source>
</evidence>
<keyword evidence="1" id="KW-0732">Signal</keyword>
<name>A0A2H1WSR4_SPOFR</name>
<accession>A0A2H1WSR4</accession>
<dbReference type="EMBL" id="ODYU01010785">
    <property type="protein sequence ID" value="SOQ56101.1"/>
    <property type="molecule type" value="Genomic_DNA"/>
</dbReference>
<protein>
    <submittedName>
        <fullName evidence="2">SFRICE_023365</fullName>
    </submittedName>
</protein>
<gene>
    <name evidence="2" type="ORF">SFRICE_023365</name>
</gene>
<organism evidence="2">
    <name type="scientific">Spodoptera frugiperda</name>
    <name type="common">Fall armyworm</name>
    <dbReference type="NCBI Taxonomy" id="7108"/>
    <lineage>
        <taxon>Eukaryota</taxon>
        <taxon>Metazoa</taxon>
        <taxon>Ecdysozoa</taxon>
        <taxon>Arthropoda</taxon>
        <taxon>Hexapoda</taxon>
        <taxon>Insecta</taxon>
        <taxon>Pterygota</taxon>
        <taxon>Neoptera</taxon>
        <taxon>Endopterygota</taxon>
        <taxon>Lepidoptera</taxon>
        <taxon>Glossata</taxon>
        <taxon>Ditrysia</taxon>
        <taxon>Noctuoidea</taxon>
        <taxon>Noctuidae</taxon>
        <taxon>Amphipyrinae</taxon>
        <taxon>Spodoptera</taxon>
    </lineage>
</organism>
<evidence type="ECO:0000256" key="1">
    <source>
        <dbReference type="SAM" id="SignalP"/>
    </source>
</evidence>
<proteinExistence type="predicted"/>